<dbReference type="InterPro" id="IPR016053">
    <property type="entry name" value="Haem_Oase-like"/>
</dbReference>
<protein>
    <submittedName>
        <fullName evidence="1">Heme oxygenase</fullName>
    </submittedName>
</protein>
<comment type="caution">
    <text evidence="1">The sequence shown here is derived from an EMBL/GenBank/DDBJ whole genome shotgun (WGS) entry which is preliminary data.</text>
</comment>
<name>A0ABQ1H7C9_9SPHN</name>
<dbReference type="CDD" id="cd19166">
    <property type="entry name" value="HemeO-bac"/>
    <property type="match status" value="1"/>
</dbReference>
<dbReference type="SUPFAM" id="SSF48613">
    <property type="entry name" value="Heme oxygenase-like"/>
    <property type="match status" value="1"/>
</dbReference>
<dbReference type="InterPro" id="IPR016084">
    <property type="entry name" value="Haem_Oase-like_multi-hlx"/>
</dbReference>
<dbReference type="Pfam" id="PF01126">
    <property type="entry name" value="Heme_oxygenase"/>
    <property type="match status" value="1"/>
</dbReference>
<gene>
    <name evidence="1" type="ORF">GCM10011395_31980</name>
</gene>
<organism evidence="1 2">
    <name type="scientific">Sphingomonas psychrolutea</name>
    <dbReference type="NCBI Taxonomy" id="1259676"/>
    <lineage>
        <taxon>Bacteria</taxon>
        <taxon>Pseudomonadati</taxon>
        <taxon>Pseudomonadota</taxon>
        <taxon>Alphaproteobacteria</taxon>
        <taxon>Sphingomonadales</taxon>
        <taxon>Sphingomonadaceae</taxon>
        <taxon>Sphingomonas</taxon>
    </lineage>
</organism>
<dbReference type="EMBL" id="BMDW01000025">
    <property type="protein sequence ID" value="GGA59298.1"/>
    <property type="molecule type" value="Genomic_DNA"/>
</dbReference>
<dbReference type="Gene3D" id="1.20.910.10">
    <property type="entry name" value="Heme oxygenase-like"/>
    <property type="match status" value="1"/>
</dbReference>
<sequence length="181" mass="19588">MRAATSTIHERLHHHPGLAAVQSGTIGKAAYTALLCRLYGFHQPFERTRKLSPERTNWLNRDLIDLGVDPTALAALPRAAAFPVNASPDYLLSARYVVEGSALGGRGLARQLDGLLGSGVTAGRRFFTGHGAQTGAVWRAYLDQVSRVPPGPSTRTAVVAGATDTFAIFEQWLEGWNDRHD</sequence>
<dbReference type="Proteomes" id="UP000618591">
    <property type="component" value="Unassembled WGS sequence"/>
</dbReference>
<proteinExistence type="predicted"/>
<keyword evidence="2" id="KW-1185">Reference proteome</keyword>
<accession>A0ABQ1H7C9</accession>
<evidence type="ECO:0000313" key="2">
    <source>
        <dbReference type="Proteomes" id="UP000618591"/>
    </source>
</evidence>
<reference evidence="2" key="1">
    <citation type="journal article" date="2019" name="Int. J. Syst. Evol. Microbiol.">
        <title>The Global Catalogue of Microorganisms (GCM) 10K type strain sequencing project: providing services to taxonomists for standard genome sequencing and annotation.</title>
        <authorList>
            <consortium name="The Broad Institute Genomics Platform"/>
            <consortium name="The Broad Institute Genome Sequencing Center for Infectious Disease"/>
            <person name="Wu L."/>
            <person name="Ma J."/>
        </authorList>
    </citation>
    <scope>NUCLEOTIDE SEQUENCE [LARGE SCALE GENOMIC DNA]</scope>
    <source>
        <strain evidence="2">CGMCC 1.10106</strain>
    </source>
</reference>
<evidence type="ECO:0000313" key="1">
    <source>
        <dbReference type="EMBL" id="GGA59298.1"/>
    </source>
</evidence>